<dbReference type="GO" id="GO:0005524">
    <property type="term" value="F:ATP binding"/>
    <property type="evidence" value="ECO:0007669"/>
    <property type="project" value="UniProtKB-KW"/>
</dbReference>
<keyword evidence="11" id="KW-1185">Reference proteome</keyword>
<dbReference type="Proteomes" id="UP000616595">
    <property type="component" value="Unassembled WGS sequence"/>
</dbReference>
<evidence type="ECO:0000256" key="2">
    <source>
        <dbReference type="ARBA" id="ARBA00005417"/>
    </source>
</evidence>
<evidence type="ECO:0000313" key="11">
    <source>
        <dbReference type="Proteomes" id="UP000616595"/>
    </source>
</evidence>
<evidence type="ECO:0000313" key="10">
    <source>
        <dbReference type="EMBL" id="MBC3888037.1"/>
    </source>
</evidence>
<organism evidence="10 11">
    <name type="scientific">Acetobacterium paludosum</name>
    <dbReference type="NCBI Taxonomy" id="52693"/>
    <lineage>
        <taxon>Bacteria</taxon>
        <taxon>Bacillati</taxon>
        <taxon>Bacillota</taxon>
        <taxon>Clostridia</taxon>
        <taxon>Eubacteriales</taxon>
        <taxon>Eubacteriaceae</taxon>
        <taxon>Acetobacterium</taxon>
    </lineage>
</organism>
<comment type="caution">
    <text evidence="10">The sequence shown here is derived from an EMBL/GenBank/DDBJ whole genome shotgun (WGS) entry which is preliminary data.</text>
</comment>
<evidence type="ECO:0000256" key="7">
    <source>
        <dbReference type="ARBA" id="ARBA00022967"/>
    </source>
</evidence>
<dbReference type="Gene3D" id="3.40.50.300">
    <property type="entry name" value="P-loop containing nucleotide triphosphate hydrolases"/>
    <property type="match status" value="1"/>
</dbReference>
<evidence type="ECO:0000256" key="6">
    <source>
        <dbReference type="ARBA" id="ARBA00022840"/>
    </source>
</evidence>
<keyword evidence="4" id="KW-1003">Cell membrane</keyword>
<dbReference type="OrthoDB" id="9801958at2"/>
<evidence type="ECO:0000256" key="3">
    <source>
        <dbReference type="ARBA" id="ARBA00022448"/>
    </source>
</evidence>
<dbReference type="PANTHER" id="PTHR43553">
    <property type="entry name" value="HEAVY METAL TRANSPORTER"/>
    <property type="match status" value="1"/>
</dbReference>
<comment type="subcellular location">
    <subcellularLocation>
        <location evidence="1">Cell membrane</location>
        <topology evidence="1">Peripheral membrane protein</topology>
    </subcellularLocation>
</comment>
<dbReference type="InterPro" id="IPR050095">
    <property type="entry name" value="ECF_ABC_transporter_ATP-bd"/>
</dbReference>
<dbReference type="PROSITE" id="PS00211">
    <property type="entry name" value="ABC_TRANSPORTER_1"/>
    <property type="match status" value="1"/>
</dbReference>
<dbReference type="InterPro" id="IPR027417">
    <property type="entry name" value="P-loop_NTPase"/>
</dbReference>
<keyword evidence="8" id="KW-0472">Membrane</keyword>
<keyword evidence="7" id="KW-1278">Translocase</keyword>
<gene>
    <name evidence="10" type="ORF">GH810_06920</name>
</gene>
<keyword evidence="6 10" id="KW-0067">ATP-binding</keyword>
<dbReference type="GO" id="GO:0016887">
    <property type="term" value="F:ATP hydrolysis activity"/>
    <property type="evidence" value="ECO:0007669"/>
    <property type="project" value="InterPro"/>
</dbReference>
<dbReference type="InterPro" id="IPR017871">
    <property type="entry name" value="ABC_transporter-like_CS"/>
</dbReference>
<dbReference type="InterPro" id="IPR003439">
    <property type="entry name" value="ABC_transporter-like_ATP-bd"/>
</dbReference>
<comment type="similarity">
    <text evidence="2">Belongs to the ABC transporter superfamily.</text>
</comment>
<name>A0A923KS66_9FIRM</name>
<sequence length="209" mass="23734">MAIKMPLVEYRNIDLKFDERTIISGFNLEINKNEKVLLSAPSGSGKTSLVKMLLGFVIPNNGEIFVDEMKLSGDTVNLIRKKIAYVSQDADIPKGIVGEVFDEVFKFQANRHLKYTKEHLIKWLDDFLLPSDTIEKDVNSLSGGERQRLAIIMGILLDRDILILDEITTGLDLELKKKIVDILLCYDKTILIVTHDDIYHGRGLTEVSW</sequence>
<proteinExistence type="inferred from homology"/>
<dbReference type="RefSeq" id="WP_148566256.1">
    <property type="nucleotide sequence ID" value="NZ_RXYA01000003.1"/>
</dbReference>
<dbReference type="EMBL" id="WJBD01000006">
    <property type="protein sequence ID" value="MBC3888037.1"/>
    <property type="molecule type" value="Genomic_DNA"/>
</dbReference>
<evidence type="ECO:0000256" key="4">
    <source>
        <dbReference type="ARBA" id="ARBA00022475"/>
    </source>
</evidence>
<keyword evidence="3" id="KW-0813">Transport</keyword>
<keyword evidence="5" id="KW-0547">Nucleotide-binding</keyword>
<feature type="domain" description="ABC transporter" evidence="9">
    <location>
        <begin position="8"/>
        <end position="207"/>
    </location>
</feature>
<dbReference type="InterPro" id="IPR003593">
    <property type="entry name" value="AAA+_ATPase"/>
</dbReference>
<evidence type="ECO:0000256" key="8">
    <source>
        <dbReference type="ARBA" id="ARBA00023136"/>
    </source>
</evidence>
<dbReference type="PANTHER" id="PTHR43553:SF27">
    <property type="entry name" value="ENERGY-COUPLING FACTOR TRANSPORTER ATP-BINDING PROTEIN ECFA2"/>
    <property type="match status" value="1"/>
</dbReference>
<dbReference type="Pfam" id="PF00005">
    <property type="entry name" value="ABC_tran"/>
    <property type="match status" value="1"/>
</dbReference>
<reference evidence="10" key="1">
    <citation type="submission" date="2019-10" db="EMBL/GenBank/DDBJ databases">
        <authorList>
            <person name="Ross D.E."/>
            <person name="Gulliver D."/>
        </authorList>
    </citation>
    <scope>NUCLEOTIDE SEQUENCE</scope>
    <source>
        <strain evidence="10">DER-2019</strain>
    </source>
</reference>
<protein>
    <submittedName>
        <fullName evidence="10">ATP-binding cassette domain-containing protein</fullName>
    </submittedName>
</protein>
<accession>A0A923KS66</accession>
<dbReference type="SUPFAM" id="SSF52540">
    <property type="entry name" value="P-loop containing nucleoside triphosphate hydrolases"/>
    <property type="match status" value="1"/>
</dbReference>
<dbReference type="AlphaFoldDB" id="A0A923KS66"/>
<dbReference type="PROSITE" id="PS50893">
    <property type="entry name" value="ABC_TRANSPORTER_2"/>
    <property type="match status" value="1"/>
</dbReference>
<dbReference type="GO" id="GO:0043190">
    <property type="term" value="C:ATP-binding cassette (ABC) transporter complex"/>
    <property type="evidence" value="ECO:0007669"/>
    <property type="project" value="TreeGrafter"/>
</dbReference>
<evidence type="ECO:0000256" key="1">
    <source>
        <dbReference type="ARBA" id="ARBA00004202"/>
    </source>
</evidence>
<dbReference type="GO" id="GO:0042626">
    <property type="term" value="F:ATPase-coupled transmembrane transporter activity"/>
    <property type="evidence" value="ECO:0007669"/>
    <property type="project" value="TreeGrafter"/>
</dbReference>
<evidence type="ECO:0000256" key="5">
    <source>
        <dbReference type="ARBA" id="ARBA00022741"/>
    </source>
</evidence>
<reference evidence="10" key="2">
    <citation type="submission" date="2020-10" db="EMBL/GenBank/DDBJ databases">
        <title>Comparative genomics of the Acetobacterium genus.</title>
        <authorList>
            <person name="Marshall C."/>
            <person name="May H."/>
            <person name="Norman S."/>
        </authorList>
    </citation>
    <scope>NUCLEOTIDE SEQUENCE</scope>
    <source>
        <strain evidence="10">DER-2019</strain>
    </source>
</reference>
<dbReference type="SMART" id="SM00382">
    <property type="entry name" value="AAA"/>
    <property type="match status" value="1"/>
</dbReference>
<evidence type="ECO:0000259" key="9">
    <source>
        <dbReference type="PROSITE" id="PS50893"/>
    </source>
</evidence>